<organism evidence="1 2">
    <name type="scientific">Kribbella kalugense</name>
    <dbReference type="NCBI Taxonomy" id="2512221"/>
    <lineage>
        <taxon>Bacteria</taxon>
        <taxon>Bacillati</taxon>
        <taxon>Actinomycetota</taxon>
        <taxon>Actinomycetes</taxon>
        <taxon>Propionibacteriales</taxon>
        <taxon>Kribbellaceae</taxon>
        <taxon>Kribbella</taxon>
    </lineage>
</organism>
<comment type="caution">
    <text evidence="1">The sequence shown here is derived from an EMBL/GenBank/DDBJ whole genome shotgun (WGS) entry which is preliminary data.</text>
</comment>
<dbReference type="OrthoDB" id="502821at2"/>
<dbReference type="InterPro" id="IPR015943">
    <property type="entry name" value="WD40/YVTN_repeat-like_dom_sf"/>
</dbReference>
<evidence type="ECO:0000313" key="2">
    <source>
        <dbReference type="Proteomes" id="UP000295447"/>
    </source>
</evidence>
<reference evidence="1 2" key="1">
    <citation type="submission" date="2019-03" db="EMBL/GenBank/DDBJ databases">
        <title>Genomic Encyclopedia of Type Strains, Phase III (KMG-III): the genomes of soil and plant-associated and newly described type strains.</title>
        <authorList>
            <person name="Whitman W."/>
        </authorList>
    </citation>
    <scope>NUCLEOTIDE SEQUENCE [LARGE SCALE GENOMIC DNA]</scope>
    <source>
        <strain evidence="1 2">VKM Ac-2570</strain>
    </source>
</reference>
<dbReference type="SUPFAM" id="SSF63829">
    <property type="entry name" value="Calcium-dependent phosphotriesterase"/>
    <property type="match status" value="1"/>
</dbReference>
<accession>A0A4R7ZYC0</accession>
<dbReference type="Gene3D" id="2.130.10.10">
    <property type="entry name" value="YVTN repeat-like/Quinoprotein amine dehydrogenase"/>
    <property type="match status" value="1"/>
</dbReference>
<name>A0A4R7ZYC0_9ACTN</name>
<proteinExistence type="predicted"/>
<evidence type="ECO:0000313" key="1">
    <source>
        <dbReference type="EMBL" id="TDW23193.1"/>
    </source>
</evidence>
<dbReference type="RefSeq" id="WP_134117594.1">
    <property type="nucleotide sequence ID" value="NZ_SODF01000001.1"/>
</dbReference>
<protein>
    <submittedName>
        <fullName evidence="1">Uncharacterized protein</fullName>
    </submittedName>
</protein>
<gene>
    <name evidence="1" type="ORF">EV650_2044</name>
</gene>
<dbReference type="AlphaFoldDB" id="A0A4R7ZYC0"/>
<keyword evidence="2" id="KW-1185">Reference proteome</keyword>
<dbReference type="Proteomes" id="UP000295447">
    <property type="component" value="Unassembled WGS sequence"/>
</dbReference>
<dbReference type="EMBL" id="SODF01000001">
    <property type="protein sequence ID" value="TDW23193.1"/>
    <property type="molecule type" value="Genomic_DNA"/>
</dbReference>
<sequence length="385" mass="43930">MKVQAHALRDRRFDDWHRAVAGRWSIEDLRADPRYRDDWISFDCLSWDADRELLYLGLTSINTDIFWTFEPGTQKFESLGYDRVGDRFDAKFHRSLERDRDGSYLVATAMLHDMDQQGQAGGGKLLRYRPAEGEFELLAVPVRRQYIQSILFDPERRLVYGFTYPAEHLFVHELLTGQTRTLAYVGNARMICQPHNAVLDPRGRLWGTWGENRAFEDDLGSTPIRYFCYDPDQDAFEWFSYGPSKSWPRDIAAVDHMLLADDGLIYVGTTAGGLSTLDPETGRVESLGKPFTGRRLAGLVQGRDGYIYGAGNEGIDAEGRGKARMFRHDRATGRTDDLGPIFDPARNDGAVKIHMLVEAEDGVFYAGENDNQLRSSYLWRCQLDD</sequence>